<protein>
    <submittedName>
        <fullName evidence="1">Uncharacterized protein</fullName>
    </submittedName>
</protein>
<proteinExistence type="predicted"/>
<name>A0AC61L327_9EURY</name>
<reference evidence="1" key="1">
    <citation type="submission" date="2018-01" db="EMBL/GenBank/DDBJ databases">
        <authorList>
            <person name="Krukenberg V."/>
        </authorList>
    </citation>
    <scope>NUCLEOTIDE SEQUENCE</scope>
    <source>
        <strain evidence="1">E20ANME2</strain>
    </source>
</reference>
<gene>
    <name evidence="1" type="ORF">C4B59_07640</name>
</gene>
<organism evidence="1 2">
    <name type="scientific">Candidatus Methanogaster sp</name>
    <dbReference type="NCBI Taxonomy" id="3386292"/>
    <lineage>
        <taxon>Archaea</taxon>
        <taxon>Methanobacteriati</taxon>
        <taxon>Methanobacteriota</taxon>
        <taxon>Stenosarchaea group</taxon>
        <taxon>Methanomicrobia</taxon>
        <taxon>Methanosarcinales</taxon>
        <taxon>ANME-2 cluster</taxon>
        <taxon>Candidatus Methanogasteraceae</taxon>
        <taxon>Candidatus Methanogaster</taxon>
    </lineage>
</organism>
<dbReference type="Proteomes" id="UP000248329">
    <property type="component" value="Unassembled WGS sequence"/>
</dbReference>
<sequence>MFNVDRKPSRKKIIKLLLGTDFSEIERDGAHPLMRFISDPVTLDELNDKSVQNVWDQIVKGSYIYEYVLILNLLNFVEELNPDSSEIKTIRRKIVKCKGDHQEFYRTLEELRIAMAFKLSSWSYEFEPNVGDGDFDLAVCSDGKQVYVEVYFPGGDTSDVSNLRVKIDKKLSDFDETDGDAIFLVNVGALPEREEYIENAMKFVDETPKLSGILFYKYNLNLMISQQPTNEIIMCNYWFKSPMKNIFKEVLDTVSGFEYKLYDYPKYDFSHNRISSTEK</sequence>
<evidence type="ECO:0000313" key="2">
    <source>
        <dbReference type="Proteomes" id="UP000248329"/>
    </source>
</evidence>
<dbReference type="EMBL" id="PQXF01000011">
    <property type="protein sequence ID" value="PXF60849.1"/>
    <property type="molecule type" value="Genomic_DNA"/>
</dbReference>
<evidence type="ECO:0000313" key="1">
    <source>
        <dbReference type="EMBL" id="PXF60849.1"/>
    </source>
</evidence>
<accession>A0AC61L327</accession>
<comment type="caution">
    <text evidence="1">The sequence shown here is derived from an EMBL/GenBank/DDBJ whole genome shotgun (WGS) entry which is preliminary data.</text>
</comment>